<dbReference type="EC" id="2.7.8.-" evidence="12 13"/>
<keyword evidence="2 12" id="KW-1003">Cell membrane</keyword>
<dbReference type="InterPro" id="IPR027379">
    <property type="entry name" value="CLS_N"/>
</dbReference>
<evidence type="ECO:0000256" key="3">
    <source>
        <dbReference type="ARBA" id="ARBA00022516"/>
    </source>
</evidence>
<keyword evidence="6" id="KW-0677">Repeat</keyword>
<proteinExistence type="inferred from homology"/>
<dbReference type="RefSeq" id="WP_390293218.1">
    <property type="nucleotide sequence ID" value="NZ_JBHSFU010000003.1"/>
</dbReference>
<evidence type="ECO:0000256" key="13">
    <source>
        <dbReference type="NCBIfam" id="TIGR04265"/>
    </source>
</evidence>
<comment type="subcellular location">
    <subcellularLocation>
        <location evidence="1 12">Cell membrane</location>
        <topology evidence="1 12">Multi-pass membrane protein</topology>
    </subcellularLocation>
</comment>
<feature type="active site" evidence="12">
    <location>
        <position position="401"/>
    </location>
</feature>
<keyword evidence="5 12" id="KW-0812">Transmembrane</keyword>
<dbReference type="InterPro" id="IPR025202">
    <property type="entry name" value="PLD-like_dom"/>
</dbReference>
<evidence type="ECO:0000313" key="15">
    <source>
        <dbReference type="EMBL" id="MFC4557275.1"/>
    </source>
</evidence>
<dbReference type="SMART" id="SM00155">
    <property type="entry name" value="PLDc"/>
    <property type="match status" value="2"/>
</dbReference>
<dbReference type="PANTHER" id="PTHR21248:SF22">
    <property type="entry name" value="PHOSPHOLIPASE D"/>
    <property type="match status" value="1"/>
</dbReference>
<evidence type="ECO:0000256" key="7">
    <source>
        <dbReference type="ARBA" id="ARBA00022989"/>
    </source>
</evidence>
<keyword evidence="9 12" id="KW-0472">Membrane</keyword>
<keyword evidence="8 12" id="KW-0443">Lipid metabolism</keyword>
<reference evidence="16" key="1">
    <citation type="journal article" date="2019" name="Int. J. Syst. Evol. Microbiol.">
        <title>The Global Catalogue of Microorganisms (GCM) 10K type strain sequencing project: providing services to taxonomists for standard genome sequencing and annotation.</title>
        <authorList>
            <consortium name="The Broad Institute Genomics Platform"/>
            <consortium name="The Broad Institute Genome Sequencing Center for Infectious Disease"/>
            <person name="Wu L."/>
            <person name="Ma J."/>
        </authorList>
    </citation>
    <scope>NUCLEOTIDE SEQUENCE [LARGE SCALE GENOMIC DNA]</scope>
    <source>
        <strain evidence="16">CGMCC 4.7426</strain>
    </source>
</reference>
<comment type="similarity">
    <text evidence="12">Belongs to the phospholipase D family. Cardiolipin synthase subfamily.</text>
</comment>
<gene>
    <name evidence="15" type="primary">cls</name>
    <name evidence="15" type="ORF">ACFO3D_03485</name>
</gene>
<dbReference type="Proteomes" id="UP001595989">
    <property type="component" value="Unassembled WGS sequence"/>
</dbReference>
<keyword evidence="11 12" id="KW-1208">Phospholipid metabolism</keyword>
<keyword evidence="10 12" id="KW-0594">Phospholipid biosynthesis</keyword>
<dbReference type="SUPFAM" id="SSF56024">
    <property type="entry name" value="Phospholipase D/nuclease"/>
    <property type="match status" value="2"/>
</dbReference>
<evidence type="ECO:0000256" key="11">
    <source>
        <dbReference type="ARBA" id="ARBA00023264"/>
    </source>
</evidence>
<sequence>MQSEIISVIIFLVIISNLISVGIVIFVEKREVGATWAWLFVILLVPIAGLFFYIFFGKQLKHKNIEQTVTDKRYLVRSDQQIKLLQKSDVYDNHLFKKYSKLLLMNLESADALITMNNDIGILKDGQEKFKALFKDISAAKKEINIQYYTIKPDSLGIKLRDELTKKAQEGIKVRVMFDAIGSRGMSTTFFKELILHGGEVEVFFPSFLKIFNFHVNHRNHRKLCIIDSKVAYIGGFNVGNDYLGLSKKFGYWRDTHCRIMGESVHAFQDLFLLDWYRATKKNPIKSLQNSFLIKEHKGDCTVQVISSGPNSETQHIKNMFIMLIMSAERTVYIQTPYFIPDTSFMDACKIISLAGVDIRIMIPKSNYNSIVYWANSGYAGELLKYGAKILLYEKGFLHAKTIVVDQEVASVGTTNIDVRSFGLNFEVNAIFYDQKVAEQLHNLFIEDSKESSELTIEKYNQRSVKDKFKEAMIRLFSPIL</sequence>
<dbReference type="InterPro" id="IPR030874">
    <property type="entry name" value="Cardiolipin_synth_Firmi"/>
</dbReference>
<name>A0ABV9DEM2_9BACI</name>
<dbReference type="NCBIfam" id="TIGR04265">
    <property type="entry name" value="bac_cardiolipin"/>
    <property type="match status" value="1"/>
</dbReference>
<evidence type="ECO:0000259" key="14">
    <source>
        <dbReference type="PROSITE" id="PS50035"/>
    </source>
</evidence>
<feature type="active site" evidence="12">
    <location>
        <position position="228"/>
    </location>
</feature>
<dbReference type="EMBL" id="JBHSFU010000003">
    <property type="protein sequence ID" value="MFC4557275.1"/>
    <property type="molecule type" value="Genomic_DNA"/>
</dbReference>
<accession>A0ABV9DEM2</accession>
<feature type="transmembrane region" description="Helical" evidence="12">
    <location>
        <begin position="6"/>
        <end position="27"/>
    </location>
</feature>
<dbReference type="InterPro" id="IPR001736">
    <property type="entry name" value="PLipase_D/transphosphatidylase"/>
</dbReference>
<dbReference type="Pfam" id="PF13091">
    <property type="entry name" value="PLDc_2"/>
    <property type="match status" value="2"/>
</dbReference>
<evidence type="ECO:0000313" key="16">
    <source>
        <dbReference type="Proteomes" id="UP001595989"/>
    </source>
</evidence>
<dbReference type="Gene3D" id="3.30.870.10">
    <property type="entry name" value="Endonuclease Chain A"/>
    <property type="match status" value="2"/>
</dbReference>
<dbReference type="CDD" id="cd09110">
    <property type="entry name" value="PLDc_CLS_1"/>
    <property type="match status" value="1"/>
</dbReference>
<evidence type="ECO:0000256" key="6">
    <source>
        <dbReference type="ARBA" id="ARBA00022737"/>
    </source>
</evidence>
<dbReference type="PROSITE" id="PS50035">
    <property type="entry name" value="PLD"/>
    <property type="match status" value="2"/>
</dbReference>
<feature type="transmembrane region" description="Helical" evidence="12">
    <location>
        <begin position="34"/>
        <end position="56"/>
    </location>
</feature>
<feature type="active site" evidence="12">
    <location>
        <position position="221"/>
    </location>
</feature>
<protein>
    <recommendedName>
        <fullName evidence="12 13">Cardiolipin synthase</fullName>
        <shortName evidence="12">CL synthase</shortName>
        <ecNumber evidence="12 13">2.7.8.-</ecNumber>
    </recommendedName>
</protein>
<dbReference type="CDD" id="cd09112">
    <property type="entry name" value="PLDc_CLS_2"/>
    <property type="match status" value="1"/>
</dbReference>
<evidence type="ECO:0000256" key="5">
    <source>
        <dbReference type="ARBA" id="ARBA00022692"/>
    </source>
</evidence>
<comment type="caution">
    <text evidence="15">The sequence shown here is derived from an EMBL/GenBank/DDBJ whole genome shotgun (WGS) entry which is preliminary data.</text>
</comment>
<dbReference type="HAMAP" id="MF_01916">
    <property type="entry name" value="Cardiolipin_synth_Cls"/>
    <property type="match status" value="1"/>
</dbReference>
<dbReference type="InterPro" id="IPR022924">
    <property type="entry name" value="Cardiolipin_synthase"/>
</dbReference>
<keyword evidence="3 12" id="KW-0444">Lipid biosynthesis</keyword>
<evidence type="ECO:0000256" key="8">
    <source>
        <dbReference type="ARBA" id="ARBA00023098"/>
    </source>
</evidence>
<comment type="function">
    <text evidence="12">Catalyzes the reversible phosphatidyl group transfer from one phosphatidylglycerol molecule to another to form cardiolipin (CL) (diphosphatidylglycerol) and glycerol.</text>
</comment>
<feature type="domain" description="PLD phosphodiesterase" evidence="14">
    <location>
        <begin position="394"/>
        <end position="421"/>
    </location>
</feature>
<feature type="active site" evidence="12">
    <location>
        <position position="399"/>
    </location>
</feature>
<keyword evidence="16" id="KW-1185">Reference proteome</keyword>
<feature type="active site" evidence="12">
    <location>
        <position position="223"/>
    </location>
</feature>
<dbReference type="Pfam" id="PF13396">
    <property type="entry name" value="PLDc_N"/>
    <property type="match status" value="1"/>
</dbReference>
<keyword evidence="7 12" id="KW-1133">Transmembrane helix</keyword>
<comment type="catalytic activity">
    <reaction evidence="12">
        <text>2 a 1,2-diacyl-sn-glycero-3-phospho-(1'-sn-glycerol) = a cardiolipin + glycerol</text>
        <dbReference type="Rhea" id="RHEA:31451"/>
        <dbReference type="ChEBI" id="CHEBI:17754"/>
        <dbReference type="ChEBI" id="CHEBI:62237"/>
        <dbReference type="ChEBI" id="CHEBI:64716"/>
    </reaction>
</comment>
<dbReference type="PANTHER" id="PTHR21248">
    <property type="entry name" value="CARDIOLIPIN SYNTHASE"/>
    <property type="match status" value="1"/>
</dbReference>
<evidence type="ECO:0000256" key="4">
    <source>
        <dbReference type="ARBA" id="ARBA00022679"/>
    </source>
</evidence>
<evidence type="ECO:0000256" key="1">
    <source>
        <dbReference type="ARBA" id="ARBA00004651"/>
    </source>
</evidence>
<feature type="active site" evidence="12">
    <location>
        <position position="406"/>
    </location>
</feature>
<organism evidence="15 16">
    <name type="scientific">Virgibacillus kekensis</name>
    <dbReference type="NCBI Taxonomy" id="202261"/>
    <lineage>
        <taxon>Bacteria</taxon>
        <taxon>Bacillati</taxon>
        <taxon>Bacillota</taxon>
        <taxon>Bacilli</taxon>
        <taxon>Bacillales</taxon>
        <taxon>Bacillaceae</taxon>
        <taxon>Virgibacillus</taxon>
    </lineage>
</organism>
<evidence type="ECO:0000256" key="10">
    <source>
        <dbReference type="ARBA" id="ARBA00023209"/>
    </source>
</evidence>
<keyword evidence="4 12" id="KW-0808">Transferase</keyword>
<feature type="domain" description="PLD phosphodiesterase" evidence="14">
    <location>
        <begin position="216"/>
        <end position="243"/>
    </location>
</feature>
<evidence type="ECO:0000256" key="12">
    <source>
        <dbReference type="HAMAP-Rule" id="MF_01916"/>
    </source>
</evidence>
<evidence type="ECO:0000256" key="2">
    <source>
        <dbReference type="ARBA" id="ARBA00022475"/>
    </source>
</evidence>
<evidence type="ECO:0000256" key="9">
    <source>
        <dbReference type="ARBA" id="ARBA00023136"/>
    </source>
</evidence>